<dbReference type="SMART" id="SM00829">
    <property type="entry name" value="PKS_ER"/>
    <property type="match status" value="1"/>
</dbReference>
<evidence type="ECO:0000256" key="1">
    <source>
        <dbReference type="ARBA" id="ARBA00023002"/>
    </source>
</evidence>
<sequence>MRKGETMQTTKTINLKSRPVGKPTMSDFEFATSEVPKLKDGEVLLSTRYVSVDPYLRGRMSDAPSYIEPFQIGKPMASGIIAEVIESNHDDFKAGDFVSGMMPWKETQVLKTDGLIKVDPDKAPLSAYLGILGMTGLTAYFGLTDIGKPKKGETLLVSGAAGAVGSVVGQIGKILGLRVVGIAGSDEKIEMLTSDFGFDAGINYNTTDNMVKAIGQACPDGVDVYFDNVGGEISDAVLFNINKFSRTINCGAIAVYNNTEAPKGISPQPFLVKNSASMQGFIIFDYVDRHAEGIRQLAEWLQQDKLKYTETIREGFDSIPQAFLDLFKGKNKGKMVVKV</sequence>
<gene>
    <name evidence="3" type="primary">yfmJ</name>
    <name evidence="3" type="ORF">GCM10011365_01570</name>
</gene>
<reference evidence="3" key="2">
    <citation type="submission" date="2020-09" db="EMBL/GenBank/DDBJ databases">
        <authorList>
            <person name="Sun Q."/>
            <person name="Zhou Y."/>
        </authorList>
    </citation>
    <scope>NUCLEOTIDE SEQUENCE</scope>
    <source>
        <strain evidence="3">CGMCC 1.12181</strain>
    </source>
</reference>
<dbReference type="FunFam" id="3.40.50.720:FF:000121">
    <property type="entry name" value="Prostaglandin reductase 2"/>
    <property type="match status" value="1"/>
</dbReference>
<feature type="domain" description="Enoyl reductase (ER)" evidence="2">
    <location>
        <begin position="23"/>
        <end position="337"/>
    </location>
</feature>
<dbReference type="CDD" id="cd05288">
    <property type="entry name" value="PGDH"/>
    <property type="match status" value="1"/>
</dbReference>
<proteinExistence type="predicted"/>
<dbReference type="Pfam" id="PF00107">
    <property type="entry name" value="ADH_zinc_N"/>
    <property type="match status" value="1"/>
</dbReference>
<dbReference type="EMBL" id="BMEO01000001">
    <property type="protein sequence ID" value="GGF84314.1"/>
    <property type="molecule type" value="Genomic_DNA"/>
</dbReference>
<evidence type="ECO:0000259" key="2">
    <source>
        <dbReference type="SMART" id="SM00829"/>
    </source>
</evidence>
<dbReference type="InterPro" id="IPR020843">
    <property type="entry name" value="ER"/>
</dbReference>
<protein>
    <submittedName>
        <fullName evidence="3">NADP-dependent oxidoreductase YfmJ</fullName>
    </submittedName>
</protein>
<dbReference type="InterPro" id="IPR045010">
    <property type="entry name" value="MDR_fam"/>
</dbReference>
<dbReference type="GO" id="GO:0016628">
    <property type="term" value="F:oxidoreductase activity, acting on the CH-CH group of donors, NAD or NADP as acceptor"/>
    <property type="evidence" value="ECO:0007669"/>
    <property type="project" value="InterPro"/>
</dbReference>
<dbReference type="InterPro" id="IPR041694">
    <property type="entry name" value="ADH_N_2"/>
</dbReference>
<dbReference type="AlphaFoldDB" id="A0A917FJF1"/>
<dbReference type="Gene3D" id="3.90.180.10">
    <property type="entry name" value="Medium-chain alcohol dehydrogenases, catalytic domain"/>
    <property type="match status" value="1"/>
</dbReference>
<dbReference type="Proteomes" id="UP000605253">
    <property type="component" value="Unassembled WGS sequence"/>
</dbReference>
<keyword evidence="4" id="KW-1185">Reference proteome</keyword>
<evidence type="ECO:0000313" key="4">
    <source>
        <dbReference type="Proteomes" id="UP000605253"/>
    </source>
</evidence>
<comment type="caution">
    <text evidence="3">The sequence shown here is derived from an EMBL/GenBank/DDBJ whole genome shotgun (WGS) entry which is preliminary data.</text>
</comment>
<organism evidence="3 4">
    <name type="scientific">Marinicella pacifica</name>
    <dbReference type="NCBI Taxonomy" id="1171543"/>
    <lineage>
        <taxon>Bacteria</taxon>
        <taxon>Pseudomonadati</taxon>
        <taxon>Pseudomonadota</taxon>
        <taxon>Gammaproteobacteria</taxon>
        <taxon>Lysobacterales</taxon>
        <taxon>Marinicellaceae</taxon>
        <taxon>Marinicella</taxon>
    </lineage>
</organism>
<name>A0A917FJF1_9GAMM</name>
<dbReference type="InterPro" id="IPR013149">
    <property type="entry name" value="ADH-like_C"/>
</dbReference>
<dbReference type="Pfam" id="PF16884">
    <property type="entry name" value="ADH_N_2"/>
    <property type="match status" value="1"/>
</dbReference>
<evidence type="ECO:0000313" key="3">
    <source>
        <dbReference type="EMBL" id="GGF84314.1"/>
    </source>
</evidence>
<dbReference type="Gene3D" id="3.40.50.720">
    <property type="entry name" value="NAD(P)-binding Rossmann-like Domain"/>
    <property type="match status" value="1"/>
</dbReference>
<dbReference type="InterPro" id="IPR011032">
    <property type="entry name" value="GroES-like_sf"/>
</dbReference>
<dbReference type="SUPFAM" id="SSF51735">
    <property type="entry name" value="NAD(P)-binding Rossmann-fold domains"/>
    <property type="match status" value="1"/>
</dbReference>
<dbReference type="SUPFAM" id="SSF50129">
    <property type="entry name" value="GroES-like"/>
    <property type="match status" value="1"/>
</dbReference>
<accession>A0A917FJF1</accession>
<dbReference type="PANTHER" id="PTHR43205">
    <property type="entry name" value="PROSTAGLANDIN REDUCTASE"/>
    <property type="match status" value="1"/>
</dbReference>
<keyword evidence="1" id="KW-0560">Oxidoreductase</keyword>
<reference evidence="3" key="1">
    <citation type="journal article" date="2014" name="Int. J. Syst. Evol. Microbiol.">
        <title>Complete genome sequence of Corynebacterium casei LMG S-19264T (=DSM 44701T), isolated from a smear-ripened cheese.</title>
        <authorList>
            <consortium name="US DOE Joint Genome Institute (JGI-PGF)"/>
            <person name="Walter F."/>
            <person name="Albersmeier A."/>
            <person name="Kalinowski J."/>
            <person name="Ruckert C."/>
        </authorList>
    </citation>
    <scope>NUCLEOTIDE SEQUENCE</scope>
    <source>
        <strain evidence="3">CGMCC 1.12181</strain>
    </source>
</reference>
<dbReference type="PANTHER" id="PTHR43205:SF7">
    <property type="entry name" value="PROSTAGLANDIN REDUCTASE 1"/>
    <property type="match status" value="1"/>
</dbReference>
<dbReference type="InterPro" id="IPR036291">
    <property type="entry name" value="NAD(P)-bd_dom_sf"/>
</dbReference>